<feature type="domain" description="Plant heme peroxidase family profile" evidence="22">
    <location>
        <begin position="127"/>
        <end position="389"/>
    </location>
</feature>
<dbReference type="Gene3D" id="2.160.20.10">
    <property type="entry name" value="Single-stranded right-handed beta-helix, Pectin lyase-like"/>
    <property type="match status" value="1"/>
</dbReference>
<dbReference type="InterPro" id="IPR019793">
    <property type="entry name" value="Peroxidases_heam-ligand_BS"/>
</dbReference>
<dbReference type="GO" id="GO:0042744">
    <property type="term" value="P:hydrogen peroxide catabolic process"/>
    <property type="evidence" value="ECO:0007669"/>
    <property type="project" value="UniProtKB-KW"/>
</dbReference>
<keyword evidence="11" id="KW-0732">Signal</keyword>
<evidence type="ECO:0000256" key="1">
    <source>
        <dbReference type="ARBA" id="ARBA00000189"/>
    </source>
</evidence>
<keyword evidence="15 19" id="KW-1015">Disulfide bond</keyword>
<comment type="cofactor">
    <cofactor evidence="18 20">
        <name>heme b</name>
        <dbReference type="ChEBI" id="CHEBI:60344"/>
    </cofactor>
    <text evidence="18 20">Binds 1 heme b (iron(II)-protoporphyrin IX) group per subunit.</text>
</comment>
<evidence type="ECO:0000256" key="10">
    <source>
        <dbReference type="ARBA" id="ARBA00022723"/>
    </source>
</evidence>
<evidence type="ECO:0000256" key="9">
    <source>
        <dbReference type="ARBA" id="ARBA00022617"/>
    </source>
</evidence>
<dbReference type="PROSITE" id="PS50873">
    <property type="entry name" value="PEROXIDASE_4"/>
    <property type="match status" value="1"/>
</dbReference>
<evidence type="ECO:0000256" key="13">
    <source>
        <dbReference type="ARBA" id="ARBA00023002"/>
    </source>
</evidence>
<evidence type="ECO:0000256" key="6">
    <source>
        <dbReference type="ARBA" id="ARBA00022512"/>
    </source>
</evidence>
<keyword evidence="12 18" id="KW-0106">Calcium</keyword>
<keyword evidence="8 20" id="KW-0575">Peroxidase</keyword>
<evidence type="ECO:0000256" key="11">
    <source>
        <dbReference type="ARBA" id="ARBA00022729"/>
    </source>
</evidence>
<evidence type="ECO:0000256" key="20">
    <source>
        <dbReference type="RuleBase" id="RU362060"/>
    </source>
</evidence>
<evidence type="ECO:0000256" key="18">
    <source>
        <dbReference type="PIRSR" id="PIRSR600823-3"/>
    </source>
</evidence>
<keyword evidence="24" id="KW-1185">Reference proteome</keyword>
<evidence type="ECO:0000256" key="17">
    <source>
        <dbReference type="PIRSR" id="PIRSR600823-2"/>
    </source>
</evidence>
<evidence type="ECO:0000256" key="21">
    <source>
        <dbReference type="SAM" id="MobiDB-lite"/>
    </source>
</evidence>
<comment type="function">
    <text evidence="2">Removal of H(2)O(2), oxidation of toxic reductants, biosynthesis and degradation of lignin, suberization, auxin catabolism, response to environmental stresses such as wounding, pathogen attack and oxidative stress. These functions might be dependent on each isozyme/isoform in each plant tissue.</text>
</comment>
<evidence type="ECO:0000256" key="16">
    <source>
        <dbReference type="ARBA" id="ARBA00023324"/>
    </source>
</evidence>
<accession>A0A6A6LZJ8</accession>
<protein>
    <recommendedName>
        <fullName evidence="5 20">Peroxidase</fullName>
        <ecNumber evidence="5 20">1.11.1.7</ecNumber>
    </recommendedName>
</protein>
<evidence type="ECO:0000256" key="5">
    <source>
        <dbReference type="ARBA" id="ARBA00012313"/>
    </source>
</evidence>
<dbReference type="InterPro" id="IPR012334">
    <property type="entry name" value="Pectin_lyas_fold"/>
</dbReference>
<evidence type="ECO:0000256" key="7">
    <source>
        <dbReference type="ARBA" id="ARBA00022525"/>
    </source>
</evidence>
<evidence type="ECO:0000313" key="24">
    <source>
        <dbReference type="Proteomes" id="UP000467840"/>
    </source>
</evidence>
<dbReference type="UniPathway" id="UPA00545">
    <property type="reaction ID" value="UER00823"/>
</dbReference>
<feature type="binding site" description="axial binding residue" evidence="18">
    <location>
        <position position="258"/>
    </location>
    <ligand>
        <name>heme b</name>
        <dbReference type="ChEBI" id="CHEBI:60344"/>
    </ligand>
    <ligandPart>
        <name>Fe</name>
        <dbReference type="ChEBI" id="CHEBI:18248"/>
    </ligandPart>
</feature>
<evidence type="ECO:0000313" key="23">
    <source>
        <dbReference type="EMBL" id="KAF2306861.1"/>
    </source>
</evidence>
<dbReference type="PROSITE" id="PS00435">
    <property type="entry name" value="PEROXIDASE_1"/>
    <property type="match status" value="1"/>
</dbReference>
<dbReference type="PRINTS" id="PR00461">
    <property type="entry name" value="PLPEROXIDASE"/>
</dbReference>
<dbReference type="GO" id="GO:0030599">
    <property type="term" value="F:pectinesterase activity"/>
    <property type="evidence" value="ECO:0007669"/>
    <property type="project" value="InterPro"/>
</dbReference>
<comment type="caution">
    <text evidence="23">The sequence shown here is derived from an EMBL/GenBank/DDBJ whole genome shotgun (WGS) entry which is preliminary data.</text>
</comment>
<reference evidence="23 24" key="1">
    <citation type="journal article" date="2020" name="Mol. Plant">
        <title>The Chromosome-Based Rubber Tree Genome Provides New Insights into Spurge Genome Evolution and Rubber Biosynthesis.</title>
        <authorList>
            <person name="Liu J."/>
            <person name="Shi C."/>
            <person name="Shi C.C."/>
            <person name="Li W."/>
            <person name="Zhang Q.J."/>
            <person name="Zhang Y."/>
            <person name="Li K."/>
            <person name="Lu H.F."/>
            <person name="Shi C."/>
            <person name="Zhu S.T."/>
            <person name="Xiao Z.Y."/>
            <person name="Nan H."/>
            <person name="Yue Y."/>
            <person name="Zhu X.G."/>
            <person name="Wu Y."/>
            <person name="Hong X.N."/>
            <person name="Fan G.Y."/>
            <person name="Tong Y."/>
            <person name="Zhang D."/>
            <person name="Mao C.L."/>
            <person name="Liu Y.L."/>
            <person name="Hao S.J."/>
            <person name="Liu W.Q."/>
            <person name="Lv M.Q."/>
            <person name="Zhang H.B."/>
            <person name="Liu Y."/>
            <person name="Hu-Tang G.R."/>
            <person name="Wang J.P."/>
            <person name="Wang J.H."/>
            <person name="Sun Y.H."/>
            <person name="Ni S.B."/>
            <person name="Chen W.B."/>
            <person name="Zhang X.C."/>
            <person name="Jiao Y.N."/>
            <person name="Eichler E.E."/>
            <person name="Li G.H."/>
            <person name="Liu X."/>
            <person name="Gao L.Z."/>
        </authorList>
    </citation>
    <scope>NUCLEOTIDE SEQUENCE [LARGE SCALE GENOMIC DNA]</scope>
    <source>
        <strain evidence="24">cv. GT1</strain>
        <tissue evidence="23">Leaf</tissue>
    </source>
</reference>
<dbReference type="InterPro" id="IPR010255">
    <property type="entry name" value="Haem_peroxidase_sf"/>
</dbReference>
<feature type="binding site" evidence="18">
    <location>
        <position position="318"/>
    </location>
    <ligand>
        <name>Ca(2+)</name>
        <dbReference type="ChEBI" id="CHEBI:29108"/>
        <label>2</label>
    </ligand>
</feature>
<evidence type="ECO:0000256" key="3">
    <source>
        <dbReference type="ARBA" id="ARBA00004191"/>
    </source>
</evidence>
<keyword evidence="10 18" id="KW-0479">Metal-binding</keyword>
<keyword evidence="6" id="KW-0134">Cell wall</keyword>
<evidence type="ECO:0000256" key="19">
    <source>
        <dbReference type="PIRSR" id="PIRSR600823-5"/>
    </source>
</evidence>
<feature type="disulfide bond" evidence="19">
    <location>
        <begin position="265"/>
        <end position="297"/>
    </location>
</feature>
<dbReference type="AlphaFoldDB" id="A0A6A6LZJ8"/>
<dbReference type="GO" id="GO:0042545">
    <property type="term" value="P:cell wall modification"/>
    <property type="evidence" value="ECO:0007669"/>
    <property type="project" value="InterPro"/>
</dbReference>
<dbReference type="Pfam" id="PF00141">
    <property type="entry name" value="peroxidase"/>
    <property type="match status" value="1"/>
</dbReference>
<feature type="region of interest" description="Disordered" evidence="21">
    <location>
        <begin position="392"/>
        <end position="411"/>
    </location>
</feature>
<evidence type="ECO:0000256" key="4">
    <source>
        <dbReference type="ARBA" id="ARBA00006873"/>
    </source>
</evidence>
<dbReference type="EC" id="1.11.1.7" evidence="5 20"/>
<feature type="binding site" evidence="18">
    <location>
        <position position="259"/>
    </location>
    <ligand>
        <name>Ca(2+)</name>
        <dbReference type="ChEBI" id="CHEBI:29108"/>
        <label>2</label>
    </ligand>
</feature>
<dbReference type="GO" id="GO:0020037">
    <property type="term" value="F:heme binding"/>
    <property type="evidence" value="ECO:0007669"/>
    <property type="project" value="UniProtKB-UniRule"/>
</dbReference>
<name>A0A6A6LZJ8_HEVBR</name>
<dbReference type="SUPFAM" id="SSF51126">
    <property type="entry name" value="Pectin lyase-like"/>
    <property type="match status" value="1"/>
</dbReference>
<dbReference type="GO" id="GO:0140825">
    <property type="term" value="F:lactoperoxidase activity"/>
    <property type="evidence" value="ECO:0007669"/>
    <property type="project" value="UniProtKB-EC"/>
</dbReference>
<dbReference type="InterPro" id="IPR011050">
    <property type="entry name" value="Pectin_lyase_fold/virulence"/>
</dbReference>
<sequence length="411" mass="44934">MNGELQPDALVAADGTGEFRNIAEALKAYKLNSKGWYVIYVKAGVYEENIFISKDQINVYIYGDGIDKTIVYGSKHSTDEFPAYRTAVVAVLGNGFVCKSMTIQNRATTGREAVALRIQGDKAAIFNCKIEGAERTLYAVAHRQFYRECIISGSQDIIFGDSSIVIQKSLIMEIKKALEAACPSMVSCADTITLATRDAVALGGGPNYTVPTGRRDRLVSNMKDVTLPGPTFTVSEGFQVFRSKGLTLGDMVTILGAHTVGVAHCSFFEDRVSNFHGTGRPDPTIDRNLAANHSKICASNPNTDPTVFLDQTTGFVFDNEYYKQLLLKRGIMQIDQELASDRSSVGIVSSFARNGIGFKQSFAKATVKLASTQVLVGISEVRTNYRVFNANKQSKSRSQENSTKGIVIKRF</sequence>
<evidence type="ECO:0000259" key="22">
    <source>
        <dbReference type="PROSITE" id="PS50873"/>
    </source>
</evidence>
<evidence type="ECO:0000256" key="2">
    <source>
        <dbReference type="ARBA" id="ARBA00002322"/>
    </source>
</evidence>
<comment type="cofactor">
    <cofactor evidence="18 20">
        <name>Ca(2+)</name>
        <dbReference type="ChEBI" id="CHEBI:29108"/>
    </cofactor>
    <text evidence="18 20">Binds 2 calcium ions per subunit.</text>
</comment>
<gene>
    <name evidence="23" type="ORF">GH714_022137</name>
</gene>
<keyword evidence="14 18" id="KW-0408">Iron</keyword>
<keyword evidence="16 20" id="KW-0376">Hydrogen peroxide</keyword>
<evidence type="ECO:0000256" key="15">
    <source>
        <dbReference type="ARBA" id="ARBA00023157"/>
    </source>
</evidence>
<dbReference type="EMBL" id="JAAGAX010000008">
    <property type="protein sequence ID" value="KAF2306861.1"/>
    <property type="molecule type" value="Genomic_DNA"/>
</dbReference>
<proteinExistence type="inferred from homology"/>
<dbReference type="SUPFAM" id="SSF48113">
    <property type="entry name" value="Heme-dependent peroxidases"/>
    <property type="match status" value="1"/>
</dbReference>
<dbReference type="GO" id="GO:0045490">
    <property type="term" value="P:pectin catabolic process"/>
    <property type="evidence" value="ECO:0007669"/>
    <property type="project" value="UniProtKB-UniPathway"/>
</dbReference>
<feature type="binding site" evidence="18">
    <location>
        <position position="310"/>
    </location>
    <ligand>
        <name>Ca(2+)</name>
        <dbReference type="ChEBI" id="CHEBI:29108"/>
        <label>2</label>
    </ligand>
</feature>
<keyword evidence="9 20" id="KW-0349">Heme</keyword>
<evidence type="ECO:0000256" key="14">
    <source>
        <dbReference type="ARBA" id="ARBA00023004"/>
    </source>
</evidence>
<comment type="similarity">
    <text evidence="4">Belongs to the peroxidase family. Ascorbate peroxidase subfamily.</text>
</comment>
<keyword evidence="7 20" id="KW-0964">Secreted</keyword>
<dbReference type="Proteomes" id="UP000467840">
    <property type="component" value="Chromosome 9"/>
</dbReference>
<dbReference type="GO" id="GO:0006979">
    <property type="term" value="P:response to oxidative stress"/>
    <property type="evidence" value="ECO:0007669"/>
    <property type="project" value="UniProtKB-UniRule"/>
</dbReference>
<evidence type="ECO:0000256" key="8">
    <source>
        <dbReference type="ARBA" id="ARBA00022559"/>
    </source>
</evidence>
<dbReference type="GO" id="GO:0046872">
    <property type="term" value="F:metal ion binding"/>
    <property type="evidence" value="ECO:0007669"/>
    <property type="project" value="UniProtKB-UniRule"/>
</dbReference>
<dbReference type="PANTHER" id="PTHR31517">
    <property type="match status" value="1"/>
</dbReference>
<dbReference type="PANTHER" id="PTHR31517:SF59">
    <property type="entry name" value="PEROXIDASE"/>
    <property type="match status" value="1"/>
</dbReference>
<dbReference type="Gene3D" id="1.10.420.10">
    <property type="entry name" value="Peroxidase, domain 2"/>
    <property type="match status" value="1"/>
</dbReference>
<dbReference type="InterPro" id="IPR000823">
    <property type="entry name" value="Peroxidase_pln"/>
</dbReference>
<dbReference type="FunFam" id="1.10.420.10:FF:000007">
    <property type="entry name" value="Peroxidase"/>
    <property type="match status" value="1"/>
</dbReference>
<comment type="subcellular location">
    <subcellularLocation>
        <location evidence="3">Secreted</location>
        <location evidence="3">Cell wall</location>
    </subcellularLocation>
</comment>
<feature type="binding site" evidence="17">
    <location>
        <position position="228"/>
    </location>
    <ligand>
        <name>substrate</name>
    </ligand>
</feature>
<organism evidence="23 24">
    <name type="scientific">Hevea brasiliensis</name>
    <name type="common">Para rubber tree</name>
    <name type="synonym">Siphonia brasiliensis</name>
    <dbReference type="NCBI Taxonomy" id="3981"/>
    <lineage>
        <taxon>Eukaryota</taxon>
        <taxon>Viridiplantae</taxon>
        <taxon>Streptophyta</taxon>
        <taxon>Embryophyta</taxon>
        <taxon>Tracheophyta</taxon>
        <taxon>Spermatophyta</taxon>
        <taxon>Magnoliopsida</taxon>
        <taxon>eudicotyledons</taxon>
        <taxon>Gunneridae</taxon>
        <taxon>Pentapetalae</taxon>
        <taxon>rosids</taxon>
        <taxon>fabids</taxon>
        <taxon>Malpighiales</taxon>
        <taxon>Euphorbiaceae</taxon>
        <taxon>Crotonoideae</taxon>
        <taxon>Micrandreae</taxon>
        <taxon>Hevea</taxon>
    </lineage>
</organism>
<dbReference type="InterPro" id="IPR002016">
    <property type="entry name" value="Haem_peroxidase"/>
</dbReference>
<keyword evidence="13 20" id="KW-0560">Oxidoreductase</keyword>
<comment type="catalytic activity">
    <reaction evidence="1 20">
        <text>2 a phenolic donor + H2O2 = 2 a phenolic radical donor + 2 H2O</text>
        <dbReference type="Rhea" id="RHEA:56136"/>
        <dbReference type="ChEBI" id="CHEBI:15377"/>
        <dbReference type="ChEBI" id="CHEBI:16240"/>
        <dbReference type="ChEBI" id="CHEBI:139520"/>
        <dbReference type="ChEBI" id="CHEBI:139521"/>
        <dbReference type="EC" id="1.11.1.7"/>
    </reaction>
</comment>
<dbReference type="PRINTS" id="PR00458">
    <property type="entry name" value="PEROXIDASE"/>
</dbReference>
<comment type="similarity">
    <text evidence="20">Belongs to the peroxidase family. Classical plant (class III) peroxidase subfamily.</text>
</comment>
<feature type="binding site" evidence="18">
    <location>
        <position position="313"/>
    </location>
    <ligand>
        <name>Ca(2+)</name>
        <dbReference type="ChEBI" id="CHEBI:29108"/>
        <label>2</label>
    </ligand>
</feature>
<evidence type="ECO:0000256" key="12">
    <source>
        <dbReference type="ARBA" id="ARBA00022837"/>
    </source>
</evidence>